<dbReference type="Proteomes" id="UP000528460">
    <property type="component" value="Unassembled WGS sequence"/>
</dbReference>
<dbReference type="Pfam" id="PF00873">
    <property type="entry name" value="ACR_tran"/>
    <property type="match status" value="1"/>
</dbReference>
<accession>A0A7Y4NIE3</accession>
<dbReference type="InterPro" id="IPR001036">
    <property type="entry name" value="Acrflvin-R"/>
</dbReference>
<name>A0A7Y4NIE3_9BACT</name>
<dbReference type="Gene3D" id="3.30.70.1430">
    <property type="entry name" value="Multidrug efflux transporter AcrB pore domain"/>
    <property type="match status" value="1"/>
</dbReference>
<comment type="caution">
    <text evidence="1">The sequence shown here is derived from an EMBL/GenBank/DDBJ whole genome shotgun (WGS) entry which is preliminary data.</text>
</comment>
<gene>
    <name evidence="1" type="ORF">HNS30_41120</name>
</gene>
<protein>
    <submittedName>
        <fullName evidence="1">CusA/CzcA family heavy metal efflux RND transporter</fullName>
    </submittedName>
</protein>
<sequence>SLTFVPAAVAQFVTGKVSEKETKAMRGVTKLYGPMLERAVSARKLVVGGAAVLTVLAGLLASRMGTEFIPNLDEGDIALHALRIPGTSLTQAIGMQRQLEATIKKFPEVDEVVAKIGTAEVATDPMPPSV</sequence>
<feature type="non-terminal residue" evidence="1">
    <location>
        <position position="1"/>
    </location>
</feature>
<dbReference type="EMBL" id="JABFJW010000863">
    <property type="protein sequence ID" value="NOK15417.1"/>
    <property type="molecule type" value="Genomic_DNA"/>
</dbReference>
<evidence type="ECO:0000313" key="1">
    <source>
        <dbReference type="EMBL" id="NOK15417.1"/>
    </source>
</evidence>
<dbReference type="AlphaFoldDB" id="A0A7Y4NIE3"/>
<dbReference type="PANTHER" id="PTHR32063:SF24">
    <property type="entry name" value="CATION EFFLUX SYSTEM (ACRB_ACRD_ACRF FAMILY)"/>
    <property type="match status" value="1"/>
</dbReference>
<evidence type="ECO:0000313" key="2">
    <source>
        <dbReference type="Proteomes" id="UP000528460"/>
    </source>
</evidence>
<dbReference type="GO" id="GO:0042910">
    <property type="term" value="F:xenobiotic transmembrane transporter activity"/>
    <property type="evidence" value="ECO:0007669"/>
    <property type="project" value="TreeGrafter"/>
</dbReference>
<organism evidence="1 2">
    <name type="scientific">Corallococcus exercitus</name>
    <dbReference type="NCBI Taxonomy" id="2316736"/>
    <lineage>
        <taxon>Bacteria</taxon>
        <taxon>Pseudomonadati</taxon>
        <taxon>Myxococcota</taxon>
        <taxon>Myxococcia</taxon>
        <taxon>Myxococcales</taxon>
        <taxon>Cystobacterineae</taxon>
        <taxon>Myxococcaceae</taxon>
        <taxon>Corallococcus</taxon>
    </lineage>
</organism>
<dbReference type="Gene3D" id="1.20.1640.10">
    <property type="entry name" value="Multidrug efflux transporter AcrB transmembrane domain"/>
    <property type="match status" value="2"/>
</dbReference>
<dbReference type="GO" id="GO:0005886">
    <property type="term" value="C:plasma membrane"/>
    <property type="evidence" value="ECO:0007669"/>
    <property type="project" value="TreeGrafter"/>
</dbReference>
<proteinExistence type="predicted"/>
<reference evidence="1 2" key="1">
    <citation type="submission" date="2020-05" db="EMBL/GenBank/DDBJ databases">
        <authorList>
            <person name="Whitworth D."/>
        </authorList>
    </citation>
    <scope>NUCLEOTIDE SEQUENCE [LARGE SCALE GENOMIC DNA]</scope>
    <source>
        <strain evidence="1 2">CA046A</strain>
    </source>
</reference>
<dbReference type="PANTHER" id="PTHR32063">
    <property type="match status" value="1"/>
</dbReference>
<feature type="non-terminal residue" evidence="1">
    <location>
        <position position="130"/>
    </location>
</feature>